<proteinExistence type="predicted"/>
<protein>
    <submittedName>
        <fullName evidence="2">Molybdopterin-guanine dinucleotide biosynthesis protein MobB</fullName>
    </submittedName>
</protein>
<dbReference type="InterPro" id="IPR004435">
    <property type="entry name" value="MobB_dom"/>
</dbReference>
<dbReference type="GO" id="GO:0005525">
    <property type="term" value="F:GTP binding"/>
    <property type="evidence" value="ECO:0007669"/>
    <property type="project" value="InterPro"/>
</dbReference>
<dbReference type="Gene3D" id="3.40.50.300">
    <property type="entry name" value="P-loop containing nucleotide triphosphate hydrolases"/>
    <property type="match status" value="1"/>
</dbReference>
<dbReference type="PANTHER" id="PTHR40072">
    <property type="entry name" value="MOLYBDOPTERIN-GUANINE DINUCLEOTIDE BIOSYNTHESIS ADAPTER PROTEIN-RELATED"/>
    <property type="match status" value="1"/>
</dbReference>
<gene>
    <name evidence="2" type="ORF">HELGO_WM20251</name>
</gene>
<dbReference type="Pfam" id="PF03205">
    <property type="entry name" value="MobB"/>
    <property type="match status" value="1"/>
</dbReference>
<name>A0A6S6TF85_9GAMM</name>
<organism evidence="2">
    <name type="scientific">uncultured Thiotrichaceae bacterium</name>
    <dbReference type="NCBI Taxonomy" id="298394"/>
    <lineage>
        <taxon>Bacteria</taxon>
        <taxon>Pseudomonadati</taxon>
        <taxon>Pseudomonadota</taxon>
        <taxon>Gammaproteobacteria</taxon>
        <taxon>Thiotrichales</taxon>
        <taxon>Thiotrichaceae</taxon>
        <taxon>environmental samples</taxon>
    </lineage>
</organism>
<dbReference type="GO" id="GO:0006777">
    <property type="term" value="P:Mo-molybdopterin cofactor biosynthetic process"/>
    <property type="evidence" value="ECO:0007669"/>
    <property type="project" value="InterPro"/>
</dbReference>
<dbReference type="PANTHER" id="PTHR40072:SF1">
    <property type="entry name" value="MOLYBDOPTERIN-GUANINE DINUCLEOTIDE BIOSYNTHESIS ADAPTER PROTEIN"/>
    <property type="match status" value="1"/>
</dbReference>
<dbReference type="SUPFAM" id="SSF52540">
    <property type="entry name" value="P-loop containing nucleoside triphosphate hydrolases"/>
    <property type="match status" value="1"/>
</dbReference>
<dbReference type="InterPro" id="IPR052539">
    <property type="entry name" value="MGD_biosynthesis_adapter"/>
</dbReference>
<reference evidence="2" key="1">
    <citation type="submission" date="2020-01" db="EMBL/GenBank/DDBJ databases">
        <authorList>
            <person name="Meier V. D."/>
            <person name="Meier V D."/>
        </authorList>
    </citation>
    <scope>NUCLEOTIDE SEQUENCE</scope>
    <source>
        <strain evidence="2">HLG_WM_MAG_07</strain>
    </source>
</reference>
<evidence type="ECO:0000313" key="2">
    <source>
        <dbReference type="EMBL" id="CAA6821811.1"/>
    </source>
</evidence>
<sequence>MTDFSDHHISSPLSSFPVPLLGFAAWSGTGKTTLLAKLIPLLNFEGVKVALVKHAHHGFDIDHSNKDSYTLREAGASQVVVASAHLIAAMYATPNRKDEPDLQEALETVQPERLDLVLVEGFKKAEIPKIELHREALNKPYLYPDDTHIIALADDSPMTSEGNADAREITHLDLNQPEQITTFIMGWLATKASS</sequence>
<feature type="domain" description="Molybdopterin-guanine dinucleotide biosynthesis protein B (MobB)" evidence="1">
    <location>
        <begin position="21"/>
        <end position="155"/>
    </location>
</feature>
<dbReference type="InterPro" id="IPR027417">
    <property type="entry name" value="P-loop_NTPase"/>
</dbReference>
<dbReference type="AlphaFoldDB" id="A0A6S6TF85"/>
<accession>A0A6S6TF85</accession>
<dbReference type="NCBIfam" id="TIGR00176">
    <property type="entry name" value="mobB"/>
    <property type="match status" value="1"/>
</dbReference>
<dbReference type="CDD" id="cd03116">
    <property type="entry name" value="MobB"/>
    <property type="match status" value="1"/>
</dbReference>
<evidence type="ECO:0000259" key="1">
    <source>
        <dbReference type="Pfam" id="PF03205"/>
    </source>
</evidence>
<dbReference type="EMBL" id="CACVAY010000106">
    <property type="protein sequence ID" value="CAA6821811.1"/>
    <property type="molecule type" value="Genomic_DNA"/>
</dbReference>